<dbReference type="SUPFAM" id="SSF51182">
    <property type="entry name" value="RmlC-like cupins"/>
    <property type="match status" value="1"/>
</dbReference>
<sequence>MKLPILLFFVCFSLSFAQDNAKAVPVSAINRKELFTAVLGKEKSVSNVKVLEVTMGKKQRAPLHLHPCVTMGVVTEGVITFQIEGQPEQFLKAGDTFFEPENVRIAKFNNESDSTAKFVVFYLLKKEGDFTLQVIEKE</sequence>
<dbReference type="RefSeq" id="WP_135685535.1">
    <property type="nucleotide sequence ID" value="NZ_RQEQ01000032.1"/>
</dbReference>
<name>A0ABY2N0Y7_9LEPT</name>
<dbReference type="InterPro" id="IPR011051">
    <property type="entry name" value="RmlC_Cupin_sf"/>
</dbReference>
<dbReference type="InterPro" id="IPR014710">
    <property type="entry name" value="RmlC-like_jellyroll"/>
</dbReference>
<accession>A0ABY2N0Y7</accession>
<protein>
    <submittedName>
        <fullName evidence="3">Cupin domain-containing protein</fullName>
    </submittedName>
</protein>
<proteinExistence type="predicted"/>
<gene>
    <name evidence="3" type="ORF">EHQ90_12725</name>
</gene>
<dbReference type="Gene3D" id="2.60.120.10">
    <property type="entry name" value="Jelly Rolls"/>
    <property type="match status" value="1"/>
</dbReference>
<feature type="domain" description="Cupin type-2" evidence="2">
    <location>
        <begin position="52"/>
        <end position="122"/>
    </location>
</feature>
<evidence type="ECO:0000259" key="2">
    <source>
        <dbReference type="Pfam" id="PF07883"/>
    </source>
</evidence>
<evidence type="ECO:0000313" key="4">
    <source>
        <dbReference type="Proteomes" id="UP000297422"/>
    </source>
</evidence>
<feature type="signal peptide" evidence="1">
    <location>
        <begin position="1"/>
        <end position="17"/>
    </location>
</feature>
<dbReference type="Proteomes" id="UP000297422">
    <property type="component" value="Unassembled WGS sequence"/>
</dbReference>
<evidence type="ECO:0000256" key="1">
    <source>
        <dbReference type="SAM" id="SignalP"/>
    </source>
</evidence>
<comment type="caution">
    <text evidence="3">The sequence shown here is derived from an EMBL/GenBank/DDBJ whole genome shotgun (WGS) entry which is preliminary data.</text>
</comment>
<reference evidence="4" key="1">
    <citation type="journal article" date="2019" name="PLoS Negl. Trop. Dis.">
        <title>Revisiting the worldwide diversity of Leptospira species in the environment.</title>
        <authorList>
            <person name="Vincent A.T."/>
            <person name="Schiettekatte O."/>
            <person name="Bourhy P."/>
            <person name="Veyrier F.J."/>
            <person name="Picardeau M."/>
        </authorList>
    </citation>
    <scope>NUCLEOTIDE SEQUENCE [LARGE SCALE GENOMIC DNA]</scope>
    <source>
        <strain evidence="4">201702407</strain>
    </source>
</reference>
<evidence type="ECO:0000313" key="3">
    <source>
        <dbReference type="EMBL" id="TGM13681.1"/>
    </source>
</evidence>
<dbReference type="PANTHER" id="PTHR38599">
    <property type="entry name" value="CUPIN DOMAIN PROTEIN (AFU_ORTHOLOGUE AFUA_3G13620)"/>
    <property type="match status" value="1"/>
</dbReference>
<feature type="chain" id="PRO_5046681717" evidence="1">
    <location>
        <begin position="18"/>
        <end position="138"/>
    </location>
</feature>
<dbReference type="Pfam" id="PF07883">
    <property type="entry name" value="Cupin_2"/>
    <property type="match status" value="1"/>
</dbReference>
<keyword evidence="4" id="KW-1185">Reference proteome</keyword>
<dbReference type="InterPro" id="IPR013096">
    <property type="entry name" value="Cupin_2"/>
</dbReference>
<organism evidence="3 4">
    <name type="scientific">Leptospira stimsonii</name>
    <dbReference type="NCBI Taxonomy" id="2202203"/>
    <lineage>
        <taxon>Bacteria</taxon>
        <taxon>Pseudomonadati</taxon>
        <taxon>Spirochaetota</taxon>
        <taxon>Spirochaetia</taxon>
        <taxon>Leptospirales</taxon>
        <taxon>Leptospiraceae</taxon>
        <taxon>Leptospira</taxon>
    </lineage>
</organism>
<dbReference type="EMBL" id="RQGT01000077">
    <property type="protein sequence ID" value="TGM13681.1"/>
    <property type="molecule type" value="Genomic_DNA"/>
</dbReference>
<keyword evidence="1" id="KW-0732">Signal</keyword>
<dbReference type="PANTHER" id="PTHR38599:SF1">
    <property type="entry name" value="CUPIN DOMAIN PROTEIN (AFU_ORTHOLOGUE AFUA_3G13620)"/>
    <property type="match status" value="1"/>
</dbReference>